<dbReference type="RefSeq" id="WP_013760164.1">
    <property type="nucleotide sequence ID" value="NC_015501.1"/>
</dbReference>
<dbReference type="HOGENOM" id="CLU_007637_0_0_10"/>
<gene>
    <name evidence="3" type="ordered locus">Poras_0651</name>
</gene>
<protein>
    <recommendedName>
        <fullName evidence="2">LPS-assembly protein LptD central domain-containing protein</fullName>
    </recommendedName>
</protein>
<accession>F4KJF8</accession>
<name>F4KJF8_PORAD</name>
<dbReference type="AlphaFoldDB" id="F4KJF8"/>
<keyword evidence="4" id="KW-1185">Reference proteome</keyword>
<dbReference type="STRING" id="879243.Poras_0651"/>
<evidence type="ECO:0000256" key="1">
    <source>
        <dbReference type="SAM" id="MobiDB-lite"/>
    </source>
</evidence>
<reference evidence="4" key="1">
    <citation type="submission" date="2011-04" db="EMBL/GenBank/DDBJ databases">
        <title>The complete genome of Porphyromonas asaccharolytica DSM 20707.</title>
        <authorList>
            <person name="Lucas S."/>
            <person name="Han J."/>
            <person name="Lapidus A."/>
            <person name="Bruce D."/>
            <person name="Goodwin L."/>
            <person name="Pitluck S."/>
            <person name="Peters L."/>
            <person name="Kyrpides N."/>
            <person name="Mavromatis K."/>
            <person name="Ivanova N."/>
            <person name="Ovchinnikova G."/>
            <person name="Pagani I."/>
            <person name="Lu M."/>
            <person name="Detter J.C."/>
            <person name="Tapia R."/>
            <person name="Han C."/>
            <person name="Land M."/>
            <person name="Hauser L."/>
            <person name="Markowitz V."/>
            <person name="Cheng J.-F."/>
            <person name="Hugenholtz P."/>
            <person name="Woyke T."/>
            <person name="Wu D."/>
            <person name="Gronow S."/>
            <person name="Wellnitz S."/>
            <person name="Brambilla E."/>
            <person name="Klenk H.-P."/>
            <person name="Eisen J.A."/>
        </authorList>
    </citation>
    <scope>NUCLEOTIDE SEQUENCE [LARGE SCALE GENOMIC DNA]</scope>
    <source>
        <strain evidence="4">ATCC 25260 / DSM 20707 / VPI 4198</strain>
    </source>
</reference>
<dbReference type="InterPro" id="IPR045659">
    <property type="entry name" value="LptD_2"/>
</dbReference>
<organism evidence="3 4">
    <name type="scientific">Porphyromonas asaccharolytica (strain ATCC 25260 / DSM 20707 / BCRC 10618 / CCUG 7834 / JCM 6326 / LMG 13178 / VPI 4198 / B440)</name>
    <name type="common">Bacteroides asaccharolyticus</name>
    <dbReference type="NCBI Taxonomy" id="879243"/>
    <lineage>
        <taxon>Bacteria</taxon>
        <taxon>Pseudomonadati</taxon>
        <taxon>Bacteroidota</taxon>
        <taxon>Bacteroidia</taxon>
        <taxon>Bacteroidales</taxon>
        <taxon>Porphyromonadaceae</taxon>
        <taxon>Porphyromonas</taxon>
    </lineage>
</organism>
<dbReference type="Pfam" id="PF19838">
    <property type="entry name" value="LptD_2"/>
    <property type="match status" value="1"/>
</dbReference>
<dbReference type="GO" id="GO:1990351">
    <property type="term" value="C:transporter complex"/>
    <property type="evidence" value="ECO:0007669"/>
    <property type="project" value="TreeGrafter"/>
</dbReference>
<proteinExistence type="predicted"/>
<dbReference type="PANTHER" id="PTHR30189">
    <property type="entry name" value="LPS-ASSEMBLY PROTEIN"/>
    <property type="match status" value="1"/>
</dbReference>
<dbReference type="eggNOG" id="COG1452">
    <property type="taxonomic scope" value="Bacteria"/>
</dbReference>
<dbReference type="InterPro" id="IPR050218">
    <property type="entry name" value="LptD"/>
</dbReference>
<dbReference type="KEGG" id="pah:Poras_0651"/>
<feature type="region of interest" description="Disordered" evidence="1">
    <location>
        <begin position="811"/>
        <end position="856"/>
    </location>
</feature>
<evidence type="ECO:0000259" key="2">
    <source>
        <dbReference type="Pfam" id="PF19838"/>
    </source>
</evidence>
<feature type="compositionally biased region" description="Polar residues" evidence="1">
    <location>
        <begin position="847"/>
        <end position="856"/>
    </location>
</feature>
<dbReference type="EMBL" id="CP002689">
    <property type="protein sequence ID" value="AEE12601.1"/>
    <property type="molecule type" value="Genomic_DNA"/>
</dbReference>
<dbReference type="GO" id="GO:0009279">
    <property type="term" value="C:cell outer membrane"/>
    <property type="evidence" value="ECO:0007669"/>
    <property type="project" value="TreeGrafter"/>
</dbReference>
<feature type="domain" description="LPS-assembly protein LptD central" evidence="2">
    <location>
        <begin position="264"/>
        <end position="748"/>
    </location>
</feature>
<dbReference type="Proteomes" id="UP000006545">
    <property type="component" value="Chromosome"/>
</dbReference>
<dbReference type="OrthoDB" id="9802320at2"/>
<dbReference type="PANTHER" id="PTHR30189:SF1">
    <property type="entry name" value="LPS-ASSEMBLY PROTEIN LPTD"/>
    <property type="match status" value="1"/>
</dbReference>
<evidence type="ECO:0000313" key="3">
    <source>
        <dbReference type="EMBL" id="AEE12601.1"/>
    </source>
</evidence>
<evidence type="ECO:0000313" key="4">
    <source>
        <dbReference type="Proteomes" id="UP000006545"/>
    </source>
</evidence>
<sequence length="989" mass="111976">MSSSVIVPRSLLRLLLLLCVGVAVVSCATQVRRTEPPAATPSQTESLDTIVADLSADTTRQQDTLPSPLARDSVATTVDSLAIKADTTLTPTAIDTLASDAETPVAESDSVELFRLEAPVTFSAEDSLVMTGDNMMYFFGPSEVKYQTMSIEANYLKIVSDSSEVYAQYVLDSLGQPTAKPKFADGDQKFESTTMKYNFKTGQGFITDVTTQQGEGYLTATQTKRLKDNTMYLKDGRYTTCDQHEHPHFYINLTRAKAKPEDKIVTGPVYLVMADVPLYFIGLPFAFFPFNEKQTSGIIMPSYGIDQTRGLYLTHGGLYLNLNDYWDLTLTGDVYTNGSWALNASSNYRKRYKYNGSVQAGYISTVQGDKDIPSTYSRSQDISLRWTHSQDPKADPLRNFSASVNFSTSSYNHNATQAVYDHQRRAENTKGSSISYRRSFVSIPLSLTGAFNIDQRSRDSTISVTLPNLSLSLSTIYPFKRKNRVGKERWYEKISLSYNGSLRNSITTKENLILKSNLIKDWRNGMQHSIPISASFDLFNYIKISPSINYTAYWYTSRVEKQWDEAQQRIVDADTTYGFYHLNNFSASLSMSTTLYGFYQPWRKLFGDRVQMIRHRLTPSISLSYAPDFGDPFWGYYREVDYVDTLGQAHNFVYTPYERGIFGYPGRGKTGSINFSFDNNVEMKWRLPSDSTSDEEQFKKISLIDQFGLRFSYNMAADSFRWSNLSTNLAIRLTKTFVLRLSAAFDPYEWDYYTDPQGNVRPYRVDKLRLLNGHGIGAFLGTGTSFNYTFTPQTFEKIGNWIGGIFNKKKKPSATDDEAAKSPADDPTAMGDRPGVDRMGFDGSSGGSPRSSYNQTDSWDDDGYLKFDVPWSFSFNYSINVAQDRQKFNTHRREFEYKFTQNLSFRGQLQPTPNWNFSFDANYNFDLKKLTGMTINITRDLHCWSLTASVIPLGAYKSYNVVIGVNASLLRDLKWEQHSLPTYGGGGWY</sequence>